<sequence length="452" mass="46090">MWRTALWTMAAAIAALVPAAAIANPQGGTVAGGSASINHNGNETTITQTSDRAIINWEKFGISAGEITRFQQLGKESIALNRVIGDGSGISPSVIDGILTANGGVWLVNPSGVFFGPTARVDVHSLVATTANILDADFMHDTFAFAFPTADANASIINQGTITVGEMGLAALVAPHVRNQGVIEGRRATVILAGVPTFTLDFDGDGLVRFAATSAVTTAPAGANALVENPGTISTPGGTVMLTASAALHVIENVINTSGVVEARGISVQNGKIILDGGEHGWIAVNGTLDTAPGEVGAHAGSIDLVGDHITLNKKAVVDAAGSADGGSISITARNALGISAPITQPGDTDISLQANNIYIYQPVQTGGTVRMRAINATTERAGLVSAQQLDVASTANATHTPGGGSVSLATNVRELAIGSKGPSHRTFHDVSITNTGDLTVGHVDNTRNRRR</sequence>
<proteinExistence type="predicted"/>
<dbReference type="SUPFAM" id="SSF51126">
    <property type="entry name" value="Pectin lyase-like"/>
    <property type="match status" value="1"/>
</dbReference>
<keyword evidence="7" id="KW-1185">Reference proteome</keyword>
<reference evidence="6 7" key="1">
    <citation type="submission" date="2020-05" db="EMBL/GenBank/DDBJ databases">
        <title>Complete closed genome sequence of Defluviicoccus vanus.</title>
        <authorList>
            <person name="Bessarab I."/>
            <person name="Arumugam K."/>
            <person name="Maszenan A.M."/>
            <person name="Seviour R.J."/>
            <person name="Williams R.B."/>
        </authorList>
    </citation>
    <scope>NUCLEOTIDE SEQUENCE [LARGE SCALE GENOMIC DNA]</scope>
    <source>
        <strain evidence="6 7">Ben 114</strain>
    </source>
</reference>
<dbReference type="EMBL" id="CP053923">
    <property type="protein sequence ID" value="QNT68878.1"/>
    <property type="molecule type" value="Genomic_DNA"/>
</dbReference>
<dbReference type="Gene3D" id="2.160.20.10">
    <property type="entry name" value="Single-stranded right-handed beta-helix, Pectin lyase-like"/>
    <property type="match status" value="1"/>
</dbReference>
<evidence type="ECO:0000313" key="6">
    <source>
        <dbReference type="EMBL" id="QNT68878.1"/>
    </source>
</evidence>
<evidence type="ECO:0000256" key="1">
    <source>
        <dbReference type="ARBA" id="ARBA00004613"/>
    </source>
</evidence>
<dbReference type="InterPro" id="IPR008638">
    <property type="entry name" value="FhaB/CdiA-like_TPS"/>
</dbReference>
<dbReference type="KEGG" id="dvn:HQ394_05305"/>
<dbReference type="RefSeq" id="WP_190262389.1">
    <property type="nucleotide sequence ID" value="NZ_CP053923.1"/>
</dbReference>
<evidence type="ECO:0000256" key="2">
    <source>
        <dbReference type="ARBA" id="ARBA00022525"/>
    </source>
</evidence>
<evidence type="ECO:0000256" key="4">
    <source>
        <dbReference type="SAM" id="SignalP"/>
    </source>
</evidence>
<accession>A0A7H1MZJ2</accession>
<comment type="subcellular location">
    <subcellularLocation>
        <location evidence="1">Secreted</location>
    </subcellularLocation>
</comment>
<name>A0A7H1MZJ2_9PROT</name>
<dbReference type="PANTHER" id="PTHR12338">
    <property type="entry name" value="AUTOTRANSPORTER"/>
    <property type="match status" value="1"/>
</dbReference>
<keyword evidence="2" id="KW-0964">Secreted</keyword>
<keyword evidence="3 4" id="KW-0732">Signal</keyword>
<dbReference type="AlphaFoldDB" id="A0A7H1MZJ2"/>
<protein>
    <submittedName>
        <fullName evidence="6">Filamentous hemagglutinin N-terminal domain-containing protein</fullName>
    </submittedName>
</protein>
<organism evidence="6 7">
    <name type="scientific">Defluviicoccus vanus</name>
    <dbReference type="NCBI Taxonomy" id="111831"/>
    <lineage>
        <taxon>Bacteria</taxon>
        <taxon>Pseudomonadati</taxon>
        <taxon>Pseudomonadota</taxon>
        <taxon>Alphaproteobacteria</taxon>
        <taxon>Rhodospirillales</taxon>
        <taxon>Rhodospirillaceae</taxon>
        <taxon>Defluviicoccus</taxon>
    </lineage>
</organism>
<dbReference type="InterPro" id="IPR050909">
    <property type="entry name" value="Bact_Autotransporter_VF"/>
</dbReference>
<dbReference type="SMART" id="SM00912">
    <property type="entry name" value="Haemagg_act"/>
    <property type="match status" value="1"/>
</dbReference>
<dbReference type="InterPro" id="IPR011050">
    <property type="entry name" value="Pectin_lyase_fold/virulence"/>
</dbReference>
<evidence type="ECO:0000313" key="7">
    <source>
        <dbReference type="Proteomes" id="UP000516369"/>
    </source>
</evidence>
<dbReference type="GO" id="GO:0005576">
    <property type="term" value="C:extracellular region"/>
    <property type="evidence" value="ECO:0007669"/>
    <property type="project" value="UniProtKB-SubCell"/>
</dbReference>
<gene>
    <name evidence="6" type="ORF">HQ394_05305</name>
</gene>
<feature type="domain" description="Filamentous haemagglutinin FhaB/tRNA nuclease CdiA-like TPS" evidence="5">
    <location>
        <begin position="21"/>
        <end position="137"/>
    </location>
</feature>
<feature type="signal peptide" evidence="4">
    <location>
        <begin position="1"/>
        <end position="23"/>
    </location>
</feature>
<feature type="chain" id="PRO_5028889268" evidence="4">
    <location>
        <begin position="24"/>
        <end position="452"/>
    </location>
</feature>
<dbReference type="Pfam" id="PF05860">
    <property type="entry name" value="TPS"/>
    <property type="match status" value="1"/>
</dbReference>
<evidence type="ECO:0000259" key="5">
    <source>
        <dbReference type="SMART" id="SM00912"/>
    </source>
</evidence>
<dbReference type="NCBIfam" id="TIGR01901">
    <property type="entry name" value="adhes_NPXG"/>
    <property type="match status" value="1"/>
</dbReference>
<evidence type="ECO:0000256" key="3">
    <source>
        <dbReference type="ARBA" id="ARBA00022729"/>
    </source>
</evidence>
<dbReference type="Proteomes" id="UP000516369">
    <property type="component" value="Chromosome"/>
</dbReference>
<dbReference type="PANTHER" id="PTHR12338:SF8">
    <property type="entry name" value="HEME_HEMOPEXIN-BINDING PROTEIN"/>
    <property type="match status" value="1"/>
</dbReference>
<dbReference type="InterPro" id="IPR012334">
    <property type="entry name" value="Pectin_lyas_fold"/>
</dbReference>